<accession>A0A4R2Q6N3</accession>
<name>A0A4R2Q6N3_9RHOB</name>
<dbReference type="OrthoDB" id="7861868at2"/>
<evidence type="ECO:0000313" key="2">
    <source>
        <dbReference type="EMBL" id="TCP44502.1"/>
    </source>
</evidence>
<protein>
    <recommendedName>
        <fullName evidence="4">PH (Pleckstrin Homology) domain-containing protein</fullName>
    </recommendedName>
</protein>
<reference evidence="2 3" key="1">
    <citation type="submission" date="2019-03" db="EMBL/GenBank/DDBJ databases">
        <title>Genomic Encyclopedia of Type Strains, Phase IV (KMG-IV): sequencing the most valuable type-strain genomes for metagenomic binning, comparative biology and taxonomic classification.</title>
        <authorList>
            <person name="Goeker M."/>
        </authorList>
    </citation>
    <scope>NUCLEOTIDE SEQUENCE [LARGE SCALE GENOMIC DNA]</scope>
    <source>
        <strain evidence="2 3">DSM 18063</strain>
    </source>
</reference>
<gene>
    <name evidence="2" type="ORF">EV662_101596</name>
</gene>
<dbReference type="EMBL" id="SLXP01000001">
    <property type="protein sequence ID" value="TCP44502.1"/>
    <property type="molecule type" value="Genomic_DNA"/>
</dbReference>
<proteinExistence type="predicted"/>
<keyword evidence="1" id="KW-0812">Transmembrane</keyword>
<keyword evidence="1" id="KW-1133">Transmembrane helix</keyword>
<keyword evidence="1" id="KW-0472">Membrane</keyword>
<evidence type="ECO:0008006" key="4">
    <source>
        <dbReference type="Google" id="ProtNLM"/>
    </source>
</evidence>
<feature type="transmembrane region" description="Helical" evidence="1">
    <location>
        <begin position="30"/>
        <end position="49"/>
    </location>
</feature>
<feature type="transmembrane region" description="Helical" evidence="1">
    <location>
        <begin position="55"/>
        <end position="73"/>
    </location>
</feature>
<dbReference type="Proteomes" id="UP000294835">
    <property type="component" value="Unassembled WGS sequence"/>
</dbReference>
<evidence type="ECO:0000256" key="1">
    <source>
        <dbReference type="SAM" id="Phobius"/>
    </source>
</evidence>
<dbReference type="AlphaFoldDB" id="A0A4R2Q6N3"/>
<sequence length="144" mass="15454">MFDPKIETPLDEGEHVIARFRADRGTYIKAHVLLAVLAGIGATMVLGFLGNPYPWAGIVAAFLGIGVRGAFLMSEELGLTWTLTDRALNGPGGRRILLENLTNTRKMGAAVQVVTRSGDKHLIKFQAEPEAVMNRIAAAKGGRA</sequence>
<evidence type="ECO:0000313" key="3">
    <source>
        <dbReference type="Proteomes" id="UP000294835"/>
    </source>
</evidence>
<organism evidence="2 3">
    <name type="scientific">Rhodovulum marinum</name>
    <dbReference type="NCBI Taxonomy" id="320662"/>
    <lineage>
        <taxon>Bacteria</taxon>
        <taxon>Pseudomonadati</taxon>
        <taxon>Pseudomonadota</taxon>
        <taxon>Alphaproteobacteria</taxon>
        <taxon>Rhodobacterales</taxon>
        <taxon>Paracoccaceae</taxon>
        <taxon>Rhodovulum</taxon>
    </lineage>
</organism>
<keyword evidence="3" id="KW-1185">Reference proteome</keyword>
<comment type="caution">
    <text evidence="2">The sequence shown here is derived from an EMBL/GenBank/DDBJ whole genome shotgun (WGS) entry which is preliminary data.</text>
</comment>
<dbReference type="RefSeq" id="WP_132460621.1">
    <property type="nucleotide sequence ID" value="NZ_SLXP01000001.1"/>
</dbReference>